<dbReference type="SUPFAM" id="SSF56672">
    <property type="entry name" value="DNA/RNA polymerases"/>
    <property type="match status" value="1"/>
</dbReference>
<dbReference type="InterPro" id="IPR036397">
    <property type="entry name" value="RNaseH_sf"/>
</dbReference>
<dbReference type="PANTHER" id="PTHR37984">
    <property type="entry name" value="PROTEIN CBG26694"/>
    <property type="match status" value="1"/>
</dbReference>
<dbReference type="InterPro" id="IPR041588">
    <property type="entry name" value="Integrase_H2C2"/>
</dbReference>
<name>A0A5N6NNJ7_9ASTR</name>
<evidence type="ECO:0000313" key="5">
    <source>
        <dbReference type="Proteomes" id="UP000326396"/>
    </source>
</evidence>
<dbReference type="InterPro" id="IPR001584">
    <property type="entry name" value="Integrase_cat-core"/>
</dbReference>
<dbReference type="CDD" id="cd01647">
    <property type="entry name" value="RT_LTR"/>
    <property type="match status" value="1"/>
</dbReference>
<dbReference type="InterPro" id="IPR043502">
    <property type="entry name" value="DNA/RNA_pol_sf"/>
</dbReference>
<keyword evidence="1" id="KW-0511">Multifunctional enzyme</keyword>
<dbReference type="FunFam" id="3.30.70.270:FF:000020">
    <property type="entry name" value="Transposon Tf2-6 polyprotein-like Protein"/>
    <property type="match status" value="1"/>
</dbReference>
<accession>A0A5N6NNJ7</accession>
<dbReference type="PANTHER" id="PTHR37984:SF5">
    <property type="entry name" value="PROTEIN NYNRIN-LIKE"/>
    <property type="match status" value="1"/>
</dbReference>
<evidence type="ECO:0000259" key="2">
    <source>
        <dbReference type="PROSITE" id="PS50878"/>
    </source>
</evidence>
<evidence type="ECO:0000259" key="3">
    <source>
        <dbReference type="PROSITE" id="PS50994"/>
    </source>
</evidence>
<dbReference type="Gene3D" id="1.10.340.70">
    <property type="match status" value="1"/>
</dbReference>
<proteinExistence type="predicted"/>
<evidence type="ECO:0000256" key="1">
    <source>
        <dbReference type="ARBA" id="ARBA00023268"/>
    </source>
</evidence>
<dbReference type="Pfam" id="PF00078">
    <property type="entry name" value="RVT_1"/>
    <property type="match status" value="1"/>
</dbReference>
<evidence type="ECO:0000313" key="4">
    <source>
        <dbReference type="EMBL" id="KAD4981913.1"/>
    </source>
</evidence>
<dbReference type="Gene3D" id="3.30.70.270">
    <property type="match status" value="2"/>
</dbReference>
<dbReference type="InterPro" id="IPR043128">
    <property type="entry name" value="Rev_trsase/Diguanyl_cyclase"/>
</dbReference>
<feature type="domain" description="Integrase catalytic" evidence="3">
    <location>
        <begin position="535"/>
        <end position="635"/>
    </location>
</feature>
<dbReference type="Pfam" id="PF17921">
    <property type="entry name" value="Integrase_H2C2"/>
    <property type="match status" value="1"/>
</dbReference>
<dbReference type="FunFam" id="1.10.340.70:FF:000001">
    <property type="entry name" value="Retrovirus-related Pol polyprotein from transposon gypsy-like Protein"/>
    <property type="match status" value="1"/>
</dbReference>
<keyword evidence="5" id="KW-1185">Reference proteome</keyword>
<dbReference type="AlphaFoldDB" id="A0A5N6NNJ7"/>
<dbReference type="PROSITE" id="PS50878">
    <property type="entry name" value="RT_POL"/>
    <property type="match status" value="1"/>
</dbReference>
<dbReference type="EMBL" id="SZYD01000010">
    <property type="protein sequence ID" value="KAD4981913.1"/>
    <property type="molecule type" value="Genomic_DNA"/>
</dbReference>
<dbReference type="InterPro" id="IPR050951">
    <property type="entry name" value="Retrovirus_Pol_polyprotein"/>
</dbReference>
<dbReference type="GO" id="GO:0015074">
    <property type="term" value="P:DNA integration"/>
    <property type="evidence" value="ECO:0007669"/>
    <property type="project" value="InterPro"/>
</dbReference>
<dbReference type="Gene3D" id="3.10.10.10">
    <property type="entry name" value="HIV Type 1 Reverse Transcriptase, subunit A, domain 1"/>
    <property type="match status" value="1"/>
</dbReference>
<dbReference type="CDD" id="cd00303">
    <property type="entry name" value="retropepsin_like"/>
    <property type="match status" value="1"/>
</dbReference>
<dbReference type="InterPro" id="IPR000477">
    <property type="entry name" value="RT_dom"/>
</dbReference>
<sequence length="655" mass="74690">MKIHGLLQSVEILVLVDGGSTHNFISEVLVNELKLATQPVEPFGVQTGNGDVIRCSQTEIENQVEQLLSPGFIPPSHSPFSSPVLLAKKKDQSWRMCVDYRALNKLTVPEKYPIPSIDELLDELYGATVFSKLDLRSGYYQILMNSMDIEKTAFRTHSRHYEFKVMPFDLTNAPSTFQAAMNDMFRPFLRRFILIFFDDILIYSQTMEQHVVHLEEALKLLYDNRFFANMTKCCFGQLEVGFLGHIINSKGVQVDEDKIKSIQSWPIPSTVKEIMGFLGLTGYHRRFVRNYGLIAKPLTVLTKKDGFKWNAEASKAFHKLKQALMSTPVLQLPDFSNVFVIECDASSDGVGAILSQDDHPIAYFSKGFSSSHQFKLLLKLMPYDFSIQHKAGKENRGADALSRRPHSSELLALTTSHCVQVAEIRLGLQQDGDFQPIIQQLQQDQSSIPHCILVDHLLFFKGRLVIPNISSLKLQLLQEDHDTPMGGHGGFLKTYKRLSLQYYWPQMKQSVRKFVEDCVICQQQKYSTLSPAGLLQPLPIPNRIWEDVSMDFTTGLPTSNRFDTILVVIDRLSKYAHFMCLKHPYSAKDVAAVFCKEVVRLHGFPKSIVSNRDVVYTRKKREAGNSFEQFRMMFGKWIDPFGMDSWAGTQETWEN</sequence>
<dbReference type="Pfam" id="PF17919">
    <property type="entry name" value="RT_RNaseH_2"/>
    <property type="match status" value="1"/>
</dbReference>
<evidence type="ECO:0008006" key="6">
    <source>
        <dbReference type="Google" id="ProtNLM"/>
    </source>
</evidence>
<dbReference type="PROSITE" id="PS50994">
    <property type="entry name" value="INTEGRASE"/>
    <property type="match status" value="1"/>
</dbReference>
<protein>
    <recommendedName>
        <fullName evidence="6">Integrase catalytic domain-containing protein</fullName>
    </recommendedName>
</protein>
<comment type="caution">
    <text evidence="4">The sequence shown here is derived from an EMBL/GenBank/DDBJ whole genome shotgun (WGS) entry which is preliminary data.</text>
</comment>
<dbReference type="Proteomes" id="UP000326396">
    <property type="component" value="Linkage Group LG18"/>
</dbReference>
<dbReference type="Gene3D" id="3.30.420.10">
    <property type="entry name" value="Ribonuclease H-like superfamily/Ribonuclease H"/>
    <property type="match status" value="1"/>
</dbReference>
<reference evidence="4 5" key="1">
    <citation type="submission" date="2019-05" db="EMBL/GenBank/DDBJ databases">
        <title>Mikania micrantha, genome provides insights into the molecular mechanism of rapid growth.</title>
        <authorList>
            <person name="Liu B."/>
        </authorList>
    </citation>
    <scope>NUCLEOTIDE SEQUENCE [LARGE SCALE GENOMIC DNA]</scope>
    <source>
        <strain evidence="4">NLD-2019</strain>
        <tissue evidence="4">Leaf</tissue>
    </source>
</reference>
<dbReference type="SUPFAM" id="SSF53098">
    <property type="entry name" value="Ribonuclease H-like"/>
    <property type="match status" value="1"/>
</dbReference>
<dbReference type="OrthoDB" id="2013610at2759"/>
<feature type="domain" description="Reverse transcriptase" evidence="2">
    <location>
        <begin position="68"/>
        <end position="247"/>
    </location>
</feature>
<dbReference type="GO" id="GO:0003676">
    <property type="term" value="F:nucleic acid binding"/>
    <property type="evidence" value="ECO:0007669"/>
    <property type="project" value="InterPro"/>
</dbReference>
<dbReference type="InterPro" id="IPR012337">
    <property type="entry name" value="RNaseH-like_sf"/>
</dbReference>
<dbReference type="InterPro" id="IPR041577">
    <property type="entry name" value="RT_RNaseH_2"/>
</dbReference>
<gene>
    <name evidence="4" type="ORF">E3N88_18584</name>
</gene>
<organism evidence="4 5">
    <name type="scientific">Mikania micrantha</name>
    <name type="common">bitter vine</name>
    <dbReference type="NCBI Taxonomy" id="192012"/>
    <lineage>
        <taxon>Eukaryota</taxon>
        <taxon>Viridiplantae</taxon>
        <taxon>Streptophyta</taxon>
        <taxon>Embryophyta</taxon>
        <taxon>Tracheophyta</taxon>
        <taxon>Spermatophyta</taxon>
        <taxon>Magnoliopsida</taxon>
        <taxon>eudicotyledons</taxon>
        <taxon>Gunneridae</taxon>
        <taxon>Pentapetalae</taxon>
        <taxon>asterids</taxon>
        <taxon>campanulids</taxon>
        <taxon>Asterales</taxon>
        <taxon>Asteraceae</taxon>
        <taxon>Asteroideae</taxon>
        <taxon>Heliantheae alliance</taxon>
        <taxon>Eupatorieae</taxon>
        <taxon>Mikania</taxon>
    </lineage>
</organism>
<dbReference type="GO" id="GO:0003824">
    <property type="term" value="F:catalytic activity"/>
    <property type="evidence" value="ECO:0007669"/>
    <property type="project" value="UniProtKB-KW"/>
</dbReference>